<name>A0A7W8TV29_9MICC</name>
<evidence type="ECO:0000313" key="1">
    <source>
        <dbReference type="EMBL" id="MBB5513450.1"/>
    </source>
</evidence>
<dbReference type="EMBL" id="JACHDR010000001">
    <property type="protein sequence ID" value="MBB5513450.1"/>
    <property type="molecule type" value="Genomic_DNA"/>
</dbReference>
<dbReference type="RefSeq" id="WP_183665758.1">
    <property type="nucleotide sequence ID" value="NZ_BAAARH010000002.1"/>
</dbReference>
<evidence type="ECO:0000313" key="2">
    <source>
        <dbReference type="Proteomes" id="UP000580797"/>
    </source>
</evidence>
<proteinExistence type="predicted"/>
<organism evidence="1 2">
    <name type="scientific">Neomicrococcus aestuarii</name>
    <dbReference type="NCBI Taxonomy" id="556325"/>
    <lineage>
        <taxon>Bacteria</taxon>
        <taxon>Bacillati</taxon>
        <taxon>Actinomycetota</taxon>
        <taxon>Actinomycetes</taxon>
        <taxon>Micrococcales</taxon>
        <taxon>Micrococcaceae</taxon>
        <taxon>Neomicrococcus</taxon>
    </lineage>
</organism>
<gene>
    <name evidence="1" type="ORF">HD598_002137</name>
</gene>
<protein>
    <submittedName>
        <fullName evidence="1">Uncharacterized protein</fullName>
    </submittedName>
</protein>
<accession>A0A7W8TV29</accession>
<comment type="caution">
    <text evidence="1">The sequence shown here is derived from an EMBL/GenBank/DDBJ whole genome shotgun (WGS) entry which is preliminary data.</text>
</comment>
<sequence>MSLKAALAKQAEPIRTLCALEKIYATLDDDDKQALREAVENLAIGPTVIAEALKSVGHHASISMVKTMREKLKAGHAWEH</sequence>
<dbReference type="AlphaFoldDB" id="A0A7W8TV29"/>
<dbReference type="Proteomes" id="UP000580797">
    <property type="component" value="Unassembled WGS sequence"/>
</dbReference>
<reference evidence="1 2" key="1">
    <citation type="submission" date="2020-08" db="EMBL/GenBank/DDBJ databases">
        <title>Sequencing the genomes of 1000 actinobacteria strains.</title>
        <authorList>
            <person name="Klenk H.-P."/>
        </authorList>
    </citation>
    <scope>NUCLEOTIDE SEQUENCE [LARGE SCALE GENOMIC DNA]</scope>
    <source>
        <strain evidence="1 2">DSM 105783</strain>
    </source>
</reference>